<dbReference type="Proteomes" id="UP001234581">
    <property type="component" value="Unassembled WGS sequence"/>
</dbReference>
<evidence type="ECO:0000313" key="1">
    <source>
        <dbReference type="EMBL" id="KAJ8661060.1"/>
    </source>
</evidence>
<dbReference type="EMBL" id="JARTCD010000010">
    <property type="protein sequence ID" value="KAJ8661060.1"/>
    <property type="molecule type" value="Genomic_DNA"/>
</dbReference>
<evidence type="ECO:0000313" key="2">
    <source>
        <dbReference type="Proteomes" id="UP001234581"/>
    </source>
</evidence>
<reference evidence="1 2" key="1">
    <citation type="submission" date="2023-03" db="EMBL/GenBank/DDBJ databases">
        <title>Genome sequence of Lichtheimia ornata CBS 291.66.</title>
        <authorList>
            <person name="Mohabir J.T."/>
            <person name="Shea T.P."/>
            <person name="Kurbessoian T."/>
            <person name="Berby B."/>
            <person name="Fontaine J."/>
            <person name="Livny J."/>
            <person name="Gnirke A."/>
            <person name="Stajich J.E."/>
            <person name="Cuomo C.A."/>
        </authorList>
    </citation>
    <scope>NUCLEOTIDE SEQUENCE [LARGE SCALE GENOMIC DNA]</scope>
    <source>
        <strain evidence="1">CBS 291.66</strain>
    </source>
</reference>
<gene>
    <name evidence="1" type="ORF">O0I10_003283</name>
</gene>
<organism evidence="1 2">
    <name type="scientific">Lichtheimia ornata</name>
    <dbReference type="NCBI Taxonomy" id="688661"/>
    <lineage>
        <taxon>Eukaryota</taxon>
        <taxon>Fungi</taxon>
        <taxon>Fungi incertae sedis</taxon>
        <taxon>Mucoromycota</taxon>
        <taxon>Mucoromycotina</taxon>
        <taxon>Mucoromycetes</taxon>
        <taxon>Mucorales</taxon>
        <taxon>Lichtheimiaceae</taxon>
        <taxon>Lichtheimia</taxon>
    </lineage>
</organism>
<accession>A0AAD7V8W3</accession>
<dbReference type="GeneID" id="83210696"/>
<comment type="caution">
    <text evidence="1">The sequence shown here is derived from an EMBL/GenBank/DDBJ whole genome shotgun (WGS) entry which is preliminary data.</text>
</comment>
<name>A0AAD7V8W3_9FUNG</name>
<protein>
    <submittedName>
        <fullName evidence="1">Uncharacterized protein</fullName>
    </submittedName>
</protein>
<dbReference type="RefSeq" id="XP_058345973.1">
    <property type="nucleotide sequence ID" value="XM_058483354.1"/>
</dbReference>
<sequence>MKPDWLNHIRPWDMKIDITTCEVKPPLNQEDYEHPDFDFMKLGLEVCGMLNKMLDIIEVEDAMVVFGILVDGYQVTTYATDLKAQVYRMIQLGRCNPILVRSQPRSTASCTSKL</sequence>
<dbReference type="AlphaFoldDB" id="A0AAD7V8W3"/>
<proteinExistence type="predicted"/>
<keyword evidence="2" id="KW-1185">Reference proteome</keyword>